<dbReference type="PANTHER" id="PTHR47894">
    <property type="entry name" value="HTH-TYPE TRANSCRIPTIONAL REGULATOR GADX"/>
    <property type="match status" value="1"/>
</dbReference>
<dbReference type="Proteomes" id="UP000050471">
    <property type="component" value="Unassembled WGS sequence"/>
</dbReference>
<name>A0A0P7J7S9_9RHOB</name>
<dbReference type="Gene3D" id="1.10.10.60">
    <property type="entry name" value="Homeodomain-like"/>
    <property type="match status" value="1"/>
</dbReference>
<dbReference type="PROSITE" id="PS01124">
    <property type="entry name" value="HTH_ARAC_FAMILY_2"/>
    <property type="match status" value="1"/>
</dbReference>
<protein>
    <recommendedName>
        <fullName evidence="4">HTH araC/xylS-type domain-containing protein</fullName>
    </recommendedName>
</protein>
<proteinExistence type="predicted"/>
<reference evidence="5 6" key="1">
    <citation type="submission" date="2015-09" db="EMBL/GenBank/DDBJ databases">
        <title>Draft genome sequence of Aliiroseovarius crassostreae CV919-312TSm, the causative agent of Roseovarius Oyster Disease (formerly Juvenile Oyster Disease).</title>
        <authorList>
            <person name="Kessner L."/>
            <person name="Spinard E."/>
            <person name="Nelson D."/>
        </authorList>
    </citation>
    <scope>NUCLEOTIDE SEQUENCE [LARGE SCALE GENOMIC DNA]</scope>
    <source>
        <strain evidence="5 6">CV919-312</strain>
    </source>
</reference>
<dbReference type="OrthoDB" id="252470at2"/>
<sequence length="268" mass="30230">MDGSHLPETYMTNRPVGYVKFRQRCSADFHQLHISKTCILRIRSGRKTVRTFAGAETTVEQGEFVYLRRGENLTIGNIIGDTGLYFSEGLVIDDSVISDFLQLHPNPSAAREVRKGIMPNGFNDTFSRVVASLDDPDLGDGILSYRTQELLMWLQLQGAAHRIHCCEGLKDRLRMLFEGDLERSWKAPQAARELGMSEATLRRTLSKEGTGFTEMLRDVRLSFALMRIQTTQHSLAEIAYECGFSSQSRLSEAFKARFDITPGKLTGR</sequence>
<evidence type="ECO:0000313" key="5">
    <source>
        <dbReference type="EMBL" id="KPN64554.1"/>
    </source>
</evidence>
<dbReference type="RefSeq" id="WP_055188916.1">
    <property type="nucleotide sequence ID" value="NZ_FPBS01000001.1"/>
</dbReference>
<gene>
    <name evidence="5" type="ORF">AKJ29_18320</name>
</gene>
<dbReference type="PROSITE" id="PS00041">
    <property type="entry name" value="HTH_ARAC_FAMILY_1"/>
    <property type="match status" value="1"/>
</dbReference>
<dbReference type="AlphaFoldDB" id="A0A0P7J7S9"/>
<feature type="domain" description="HTH araC/xylS-type" evidence="4">
    <location>
        <begin position="171"/>
        <end position="268"/>
    </location>
</feature>
<evidence type="ECO:0000256" key="3">
    <source>
        <dbReference type="ARBA" id="ARBA00023163"/>
    </source>
</evidence>
<accession>A0A0P7J7S9</accession>
<evidence type="ECO:0000256" key="1">
    <source>
        <dbReference type="ARBA" id="ARBA00023015"/>
    </source>
</evidence>
<keyword evidence="6" id="KW-1185">Reference proteome</keyword>
<keyword evidence="1" id="KW-0805">Transcription regulation</keyword>
<evidence type="ECO:0000259" key="4">
    <source>
        <dbReference type="PROSITE" id="PS01124"/>
    </source>
</evidence>
<dbReference type="Pfam" id="PF12833">
    <property type="entry name" value="HTH_18"/>
    <property type="match status" value="1"/>
</dbReference>
<evidence type="ECO:0000256" key="2">
    <source>
        <dbReference type="ARBA" id="ARBA00023125"/>
    </source>
</evidence>
<dbReference type="GO" id="GO:0000976">
    <property type="term" value="F:transcription cis-regulatory region binding"/>
    <property type="evidence" value="ECO:0007669"/>
    <property type="project" value="TreeGrafter"/>
</dbReference>
<dbReference type="SMART" id="SM00342">
    <property type="entry name" value="HTH_ARAC"/>
    <property type="match status" value="1"/>
</dbReference>
<dbReference type="PANTHER" id="PTHR47894:SF4">
    <property type="entry name" value="HTH-TYPE TRANSCRIPTIONAL REGULATOR GADX"/>
    <property type="match status" value="1"/>
</dbReference>
<dbReference type="GO" id="GO:0003700">
    <property type="term" value="F:DNA-binding transcription factor activity"/>
    <property type="evidence" value="ECO:0007669"/>
    <property type="project" value="InterPro"/>
</dbReference>
<comment type="caution">
    <text evidence="5">The sequence shown here is derived from an EMBL/GenBank/DDBJ whole genome shotgun (WGS) entry which is preliminary data.</text>
</comment>
<dbReference type="InterPro" id="IPR009057">
    <property type="entry name" value="Homeodomain-like_sf"/>
</dbReference>
<evidence type="ECO:0000313" key="6">
    <source>
        <dbReference type="Proteomes" id="UP000050471"/>
    </source>
</evidence>
<dbReference type="InterPro" id="IPR018060">
    <property type="entry name" value="HTH_AraC"/>
</dbReference>
<keyword evidence="2" id="KW-0238">DNA-binding</keyword>
<keyword evidence="3" id="KW-0804">Transcription</keyword>
<dbReference type="InterPro" id="IPR018062">
    <property type="entry name" value="HTH_AraC-typ_CS"/>
</dbReference>
<dbReference type="EMBL" id="LKBA01000004">
    <property type="protein sequence ID" value="KPN64554.1"/>
    <property type="molecule type" value="Genomic_DNA"/>
</dbReference>
<dbReference type="SUPFAM" id="SSF46689">
    <property type="entry name" value="Homeodomain-like"/>
    <property type="match status" value="1"/>
</dbReference>
<dbReference type="GO" id="GO:0005829">
    <property type="term" value="C:cytosol"/>
    <property type="evidence" value="ECO:0007669"/>
    <property type="project" value="TreeGrafter"/>
</dbReference>
<dbReference type="STRING" id="154981.AKJ29_18320"/>
<organism evidence="5 6">
    <name type="scientific">Aliiroseovarius crassostreae</name>
    <dbReference type="NCBI Taxonomy" id="154981"/>
    <lineage>
        <taxon>Bacteria</taxon>
        <taxon>Pseudomonadati</taxon>
        <taxon>Pseudomonadota</taxon>
        <taxon>Alphaproteobacteria</taxon>
        <taxon>Rhodobacterales</taxon>
        <taxon>Paracoccaceae</taxon>
        <taxon>Aliiroseovarius</taxon>
    </lineage>
</organism>